<dbReference type="HOGENOM" id="CLU_2577998_0_0_1"/>
<sequence length="81" mass="8205">MDAIFALSPGARARAMGRAAARLPGCLYLCLWAPAAAIAGLQPNHLFCLDAWIGVAGGGGGDRALELFEAYRGALCAAVSG</sequence>
<proteinExistence type="predicted"/>
<evidence type="ECO:0000313" key="3">
    <source>
        <dbReference type="Proteomes" id="UP000026962"/>
    </source>
</evidence>
<protein>
    <recommendedName>
        <fullName evidence="1">DUF7050 domain-containing protein</fullName>
    </recommendedName>
</protein>
<reference evidence="2" key="1">
    <citation type="submission" date="2015-04" db="UniProtKB">
        <authorList>
            <consortium name="EnsemblPlants"/>
        </authorList>
    </citation>
    <scope>IDENTIFICATION</scope>
</reference>
<accession>A0A0E0LCU4</accession>
<keyword evidence="3" id="KW-1185">Reference proteome</keyword>
<evidence type="ECO:0000259" key="1">
    <source>
        <dbReference type="Pfam" id="PF23133"/>
    </source>
</evidence>
<feature type="domain" description="DUF7050" evidence="1">
    <location>
        <begin position="1"/>
        <end position="80"/>
    </location>
</feature>
<dbReference type="Proteomes" id="UP000026962">
    <property type="component" value="Chromosome 6"/>
</dbReference>
<organism evidence="2">
    <name type="scientific">Oryza punctata</name>
    <name type="common">Red rice</name>
    <dbReference type="NCBI Taxonomy" id="4537"/>
    <lineage>
        <taxon>Eukaryota</taxon>
        <taxon>Viridiplantae</taxon>
        <taxon>Streptophyta</taxon>
        <taxon>Embryophyta</taxon>
        <taxon>Tracheophyta</taxon>
        <taxon>Spermatophyta</taxon>
        <taxon>Magnoliopsida</taxon>
        <taxon>Liliopsida</taxon>
        <taxon>Poales</taxon>
        <taxon>Poaceae</taxon>
        <taxon>BOP clade</taxon>
        <taxon>Oryzoideae</taxon>
        <taxon>Oryzeae</taxon>
        <taxon>Oryzinae</taxon>
        <taxon>Oryza</taxon>
    </lineage>
</organism>
<name>A0A0E0LCU4_ORYPU</name>
<dbReference type="Gramene" id="OPUNC06G17200.1">
    <property type="protein sequence ID" value="OPUNC06G17200.1"/>
    <property type="gene ID" value="OPUNC06G17200"/>
</dbReference>
<reference evidence="2" key="2">
    <citation type="submission" date="2018-05" db="EMBL/GenBank/DDBJ databases">
        <title>OpunRS2 (Oryza punctata Reference Sequence Version 2).</title>
        <authorList>
            <person name="Zhang J."/>
            <person name="Kudrna D."/>
            <person name="Lee S."/>
            <person name="Talag J."/>
            <person name="Welchert J."/>
            <person name="Wing R.A."/>
        </authorList>
    </citation>
    <scope>NUCLEOTIDE SEQUENCE [LARGE SCALE GENOMIC DNA]</scope>
</reference>
<evidence type="ECO:0000313" key="2">
    <source>
        <dbReference type="EnsemblPlants" id="OPUNC06G17200.1"/>
    </source>
</evidence>
<dbReference type="EnsemblPlants" id="OPUNC06G17200.1">
    <property type="protein sequence ID" value="OPUNC06G17200.1"/>
    <property type="gene ID" value="OPUNC06G17200"/>
</dbReference>
<dbReference type="InterPro" id="IPR055478">
    <property type="entry name" value="DUF7050"/>
</dbReference>
<dbReference type="AlphaFoldDB" id="A0A0E0LCU4"/>
<dbReference type="Pfam" id="PF23133">
    <property type="entry name" value="DUF7050"/>
    <property type="match status" value="1"/>
</dbReference>